<evidence type="ECO:0000313" key="2">
    <source>
        <dbReference type="Proteomes" id="UP000635983"/>
    </source>
</evidence>
<comment type="caution">
    <text evidence="1">The sequence shown here is derived from an EMBL/GenBank/DDBJ whole genome shotgun (WGS) entry which is preliminary data.</text>
</comment>
<reference evidence="1" key="2">
    <citation type="submission" date="2020-09" db="EMBL/GenBank/DDBJ databases">
        <authorList>
            <person name="Sun Q."/>
            <person name="Ohkuma M."/>
        </authorList>
    </citation>
    <scope>NUCLEOTIDE SEQUENCE</scope>
    <source>
        <strain evidence="1">JCM 30078</strain>
    </source>
</reference>
<keyword evidence="2" id="KW-1185">Reference proteome</keyword>
<evidence type="ECO:0000313" key="1">
    <source>
        <dbReference type="EMBL" id="GGJ82761.1"/>
    </source>
</evidence>
<accession>A0A917PKY2</accession>
<dbReference type="Gene3D" id="3.20.160.10">
    <property type="entry name" value="vpa0580 domain like"/>
    <property type="match status" value="1"/>
</dbReference>
<dbReference type="RefSeq" id="WP_188981636.1">
    <property type="nucleotide sequence ID" value="NZ_BMPO01000001.1"/>
</dbReference>
<proteinExistence type="predicted"/>
<dbReference type="EMBL" id="BMPO01000001">
    <property type="protein sequence ID" value="GGJ82761.1"/>
    <property type="molecule type" value="Genomic_DNA"/>
</dbReference>
<dbReference type="Pfam" id="PF08888">
    <property type="entry name" value="HopJ"/>
    <property type="match status" value="1"/>
</dbReference>
<sequence length="111" mass="12301">MTLDQFRQSLKSGEHTFATTLEFIAEHYDYTPRAFANGEVHNDAGQNEGSCKTLGVALLEALSDDEALLAFGEHYRAVLFEPEGTDHANIRALQRSGLSGVRFESPSITRR</sequence>
<dbReference type="InterPro" id="IPR038604">
    <property type="entry name" value="HopJ_sf"/>
</dbReference>
<protein>
    <submittedName>
        <fullName evidence="1">Type III effector protein</fullName>
    </submittedName>
</protein>
<gene>
    <name evidence="1" type="ORF">GCM10009304_05980</name>
</gene>
<dbReference type="AlphaFoldDB" id="A0A917PKY2"/>
<organism evidence="1 2">
    <name type="scientific">Pseudomonas matsuisoli</name>
    <dbReference type="NCBI Taxonomy" id="1515666"/>
    <lineage>
        <taxon>Bacteria</taxon>
        <taxon>Pseudomonadati</taxon>
        <taxon>Pseudomonadota</taxon>
        <taxon>Gammaproteobacteria</taxon>
        <taxon>Pseudomonadales</taxon>
        <taxon>Pseudomonadaceae</taxon>
        <taxon>Pseudomonas</taxon>
    </lineage>
</organism>
<name>A0A917PKY2_9PSED</name>
<dbReference type="Proteomes" id="UP000635983">
    <property type="component" value="Unassembled WGS sequence"/>
</dbReference>
<reference evidence="1" key="1">
    <citation type="journal article" date="2014" name="Int. J. Syst. Evol. Microbiol.">
        <title>Complete genome sequence of Corynebacterium casei LMG S-19264T (=DSM 44701T), isolated from a smear-ripened cheese.</title>
        <authorList>
            <consortium name="US DOE Joint Genome Institute (JGI-PGF)"/>
            <person name="Walter F."/>
            <person name="Albersmeier A."/>
            <person name="Kalinowski J."/>
            <person name="Ruckert C."/>
        </authorList>
    </citation>
    <scope>NUCLEOTIDE SEQUENCE</scope>
    <source>
        <strain evidence="1">JCM 30078</strain>
    </source>
</reference>
<dbReference type="InterPro" id="IPR014984">
    <property type="entry name" value="HopJ"/>
</dbReference>